<feature type="compositionally biased region" description="Low complexity" evidence="6">
    <location>
        <begin position="2245"/>
        <end position="2257"/>
    </location>
</feature>
<evidence type="ECO:0000313" key="10">
    <source>
        <dbReference type="EMBL" id="ABC87274.1"/>
    </source>
</evidence>
<keyword evidence="3" id="KW-0688">Ribosomal frameshifting</keyword>
<dbReference type="PROSITE" id="PS51657">
    <property type="entry name" value="PSRV_HELICASE"/>
    <property type="match status" value="1"/>
</dbReference>
<dbReference type="GO" id="GO:0005524">
    <property type="term" value="F:ATP binding"/>
    <property type="evidence" value="ECO:0007669"/>
    <property type="project" value="UniProtKB-KW"/>
</dbReference>
<keyword evidence="7" id="KW-0472">Membrane</keyword>
<dbReference type="PROSITE" id="PS51743">
    <property type="entry name" value="ALPHAVIRUS_MT"/>
    <property type="match status" value="1"/>
</dbReference>
<keyword evidence="1" id="KW-0808">Transferase</keyword>
<keyword evidence="7" id="KW-1133">Transmembrane helix</keyword>
<sequence length="2819" mass="312661">MSPPFGELLVEVATDPETLRYLEAVHAAEAKAKLPTNLCRDIVLSLPVPIRERRPRPLPHVFCVNSAGVCSPLNERFLSSSRRRIVKRPSVPSESPTGVLPASSASFRNALREAGVSVPSFFFSFSPPASAGQLVLVRALKSPKQNNRKLTLLITNYGLLLVRGDGASFSRTRRSRPITAVGPCFSTTVYISGKWRRARVRGDAKISPAARPGVISHLSPIPSVRKSKTKGSPFTPRTAAYHACPSVEVRTAFNDTVSNRTPAVRATTPGARSVAPYVFSFPPDTTSAGLLKQRPEGCRFLPNAHTEGDLMYHALRYLRLYRPGGSKFSIGFYNRYCFVHFRESSTGSVFVILQRPSSAVQFKFSCEAYDLHRRFLITGVLSPRLLFLTGYQEPVNGFCHLGASLFVALSLGVAAKYRPFINLGRFPTFATVKARCELVYGPEAALVKGLPGNLRHGVFHVDLLSPLRAVFSDALVGGFIGYAPPISWFPKGVEFEKFKKDIPFDLSGKDNTFYLRADDLPTALKYVTSRMNRFRIGREAVYSRFLHSSVEFLLRPAPGHCVYFYVRVNTTWAGFKFTCSSYSAALSQQFTGVLPPYHSKMPSGYCYLDILDRTAVKRGYLHNADHTVRHLGRFPTATKFRWFLQNFLPIRPTRVLASVTVSRNNIVHIHTNGDGRRIVDLFSLDRSYRIGGSDDGALALNDADRMKVISSVFATLSANRDSLLTKSLEQDLITFKSEIHDLASSKPQQRVPFSLNEADQIQLINAYPEFKLVFTNSVHSDHAIAAGSRSLENALLHKFADSQRRVLRHHAYKRLKTDSATPSSILSATSSLSACSNPIDVCTHKSKVMTLVQVYDIPLPVLCESMILRDTEIAYLTMITPGEIVDKRLAFLVPQLNCEVEIKPQEDLLLYKFSSSTFSHSLSVVLSYMNTPCYVSGGYFFSVEMFSARCGVNYYVVTKSDVCPKNSFTRRLRFKRCDPDVTRVKIPRYNVKTKTCLPGCDYLYLDSKFVSKVFEHVVNTCTVVNAKTFEWTWTYIKSSKSRVVISGKVVHRDVPIDIKYLDGFAAVMLAAGVKSRQGAEFFSRRLALYTGDASYYQMLEFAIGEKFRSVMQDFDKYLATKIKKMLKDAFSLEFLDVDEPLDTIGEYAELDVDVKLSAVGSIPEHEEEDKIVAAVKDAIVRDIAVSAVEAQAPVRPKSEPYVPPSKRERPGLFAAGSSSAFSNFLQSPFTNVSDFFIRWAAAVAEGSSKAATLFVAFVRGILAKFSEFLKVPRVFTSLWALFSKVWGVLVSTKDSMKAAVVSLLDLCSGLVSVFSSSVGACRDFVSSILGFVGSFVKGIRREVVKLFSNLYDFCLQSEDSFAPALECTVSLGIAIVTHLGVYLSGSSSGYVFFAKVSAQLVLEYCANLFALTHFGKPELYSVEFFRRGVASLLAAVSTRGVLLDTMGVLTLSTVMPMLLRKVLAFPFVNYSPHAAYVLYAASDFPVYSYLSCAVASGVLSLDSVVSLVTASINEAFDGIVTSKMKGCKTALKECTVSRVVARFCNGLTTPFSATSAKFRDLASGVPSFNVTSIRKSVRDRTARHFARILSQPAISDEAPLELVDFPATEEILEDSLFESAPSSFSGEDDRVSLLSRIRSFPFFSRGSSKKPGLFAGSKSSRVLEFLYHFFSTLREIPLSLQSLWYFLVGRVKSVFSDCGGLMSSILCCINSGIDSVLLCSLPDVSCLFSDSPNLRGGLRGGNAGDFWFRYSVLQDFALRYIFNSHTLSYVTNCFTFIIDRAPSFLLSGRDVVLRVISCIFPHISGAFNHSLYGVLPGLRGGSSLSLSRVLCTIFPVVGITIADVFFTALTYSFHDAIVYFICGVGYLSGGIFSAFTLCHLLRFLFRTDWTPLSKVANSLEDRCRSFLSFPPRSHSSSPDCQTDEERALRDLLVSIADLYTPSRDAARARLPDSEHDSDSEILSDFDCFDVPTVDGSVTLCDPLPRPEDFSDLEDDVSPGLRAGGPVLSLTTFLLTRLSRFISLLIRKVPFLSIFRVLNLRFWGSRTADRLLSVYSAFYNPFQFISSVFVWAFRNPGLAFTNTLSTLRFVHAPTPVVDAFQRNGLPFLFDDRVVAFSRLCRWLAGDDIPRVCNRRCYFPVATSFDLSPVSEARSVNFVDSVESVLDLRSSVGLPRREVIDDSDSDTTSESSTEPLADEPVVKASKGKAVLEEILEPVGQPAEASTSEKSVLMGIAESHRQETLSNVSSSVLPGPVVPSRRPRSPAKDNVVKICGYLQLLNSAQSVPTGYDRDSSMSNFSAMTNSIREFYYSQEVTLYELYSKLFDYWREFVVLKHVREVCSLHQDEDCIVVDFIRGEMVYKTGRKSLKGRIDAYSFGFCSDGLIPVELMKGKYDYCLVHTQTTFIAANHFLNSAPSRAIKFTNESVKIRVYEAPPGGGKTYALVESFCNMVPKRSVVVVTANKNSQIEISKRVKNLLVANNWKYHDAAAIVKESVFTVDSYLMHHAYTKSHVVLIDECFMVHAGAVCAVLTFTGASLAVLYGDSRQIHYIHRNDLGLSLLHDINNFLSDDSRVYGNVSYRCPWDVCAWLSEIYPTRIQSMNEKSAGTSSMSVTEISCVEDVPLDQKFKYITYTQGEKRDLSKHLAVRATASNCKKVPEVNTVHEVQGDTFAHVCLVRFKYQDDSPFSSQNHIIVALSRHTDSLVYHVLSTRRYDDTSSAIAKSKLIVAKFKQYPGGECSSTLSWSKGPYPDKPGECKAASSPYQCITQFLEDAVPGSTVVDFGDTSLEMSEQPFESGADNVTIKETTSRDSGSVQDPRRV</sequence>
<dbReference type="Pfam" id="PF17646">
    <property type="entry name" value="Zemlya"/>
    <property type="match status" value="1"/>
</dbReference>
<feature type="transmembrane region" description="Helical" evidence="7">
    <location>
        <begin position="1829"/>
        <end position="1851"/>
    </location>
</feature>
<dbReference type="SUPFAM" id="SSF52540">
    <property type="entry name" value="P-loop containing nucleoside triphosphate hydrolases"/>
    <property type="match status" value="1"/>
</dbReference>
<evidence type="ECO:0000256" key="3">
    <source>
        <dbReference type="ARBA" id="ARBA00022758"/>
    </source>
</evidence>
<dbReference type="Pfam" id="PF01660">
    <property type="entry name" value="Vmethyltransf"/>
    <property type="match status" value="1"/>
</dbReference>
<dbReference type="GO" id="GO:0016787">
    <property type="term" value="F:hydrolase activity"/>
    <property type="evidence" value="ECO:0007669"/>
    <property type="project" value="UniProtKB-KW"/>
</dbReference>
<dbReference type="KEGG" id="vg:5076642"/>
<dbReference type="Proteomes" id="UP000202496">
    <property type="component" value="Segment"/>
</dbReference>
<evidence type="ECO:0000256" key="6">
    <source>
        <dbReference type="SAM" id="MobiDB-lite"/>
    </source>
</evidence>
<feature type="compositionally biased region" description="Polar residues" evidence="6">
    <location>
        <begin position="2802"/>
        <end position="2813"/>
    </location>
</feature>
<name>A0MBW3_9CLOS</name>
<reference evidence="10 11" key="1">
    <citation type="journal article" date="2007" name="Virus Res.">
        <title>Identification and characterization of Raspberry mottle virus, a novel member of the Closteroviridae.</title>
        <authorList>
            <person name="Tzanetakis I.E."/>
            <person name="Halgren A."/>
            <person name="Mosier N."/>
            <person name="Martin R.R."/>
        </authorList>
    </citation>
    <scope>NUCLEOTIDE SEQUENCE [LARGE SCALE GENOMIC DNA]</scope>
    <source>
        <strain evidence="10">HCRL Glen Clova</strain>
    </source>
</reference>
<evidence type="ECO:0000259" key="9">
    <source>
        <dbReference type="PROSITE" id="PS51743"/>
    </source>
</evidence>
<dbReference type="Gene3D" id="3.40.50.300">
    <property type="entry name" value="P-loop containing nucleotide triphosphate hydrolases"/>
    <property type="match status" value="2"/>
</dbReference>
<feature type="transmembrane region" description="Helical" evidence="7">
    <location>
        <begin position="2050"/>
        <end position="2072"/>
    </location>
</feature>
<accession>A0MBW3</accession>
<keyword evidence="2" id="KW-0547">Nucleotide-binding</keyword>
<evidence type="ECO:0000256" key="7">
    <source>
        <dbReference type="SAM" id="Phobius"/>
    </source>
</evidence>
<protein>
    <submittedName>
        <fullName evidence="10">Polyprotein 1a</fullName>
    </submittedName>
</protein>
<dbReference type="InterPro" id="IPR027351">
    <property type="entry name" value="(+)RNA_virus_helicase_core_dom"/>
</dbReference>
<dbReference type="Pfam" id="PF01443">
    <property type="entry name" value="Viral_helicase1"/>
    <property type="match status" value="1"/>
</dbReference>
<dbReference type="GO" id="GO:0008174">
    <property type="term" value="F:mRNA methyltransferase activity"/>
    <property type="evidence" value="ECO:0007669"/>
    <property type="project" value="UniProtKB-UniRule"/>
</dbReference>
<feature type="transmembrane region" description="Helical" evidence="7">
    <location>
        <begin position="1857"/>
        <end position="1885"/>
    </location>
</feature>
<evidence type="ECO:0000256" key="2">
    <source>
        <dbReference type="ARBA" id="ARBA00022741"/>
    </source>
</evidence>
<feature type="domain" description="Alphavirus-like MT" evidence="9">
    <location>
        <begin position="773"/>
        <end position="929"/>
    </location>
</feature>
<dbReference type="InterPro" id="IPR040910">
    <property type="entry name" value="Zemlya"/>
</dbReference>
<feature type="region of interest" description="Disordered" evidence="6">
    <location>
        <begin position="2242"/>
        <end position="2262"/>
    </location>
</feature>
<feature type="region of interest" description="Disordered" evidence="6">
    <location>
        <begin position="2175"/>
        <end position="2199"/>
    </location>
</feature>
<dbReference type="GeneID" id="5076642"/>
<dbReference type="GO" id="GO:0016556">
    <property type="term" value="P:mRNA modification"/>
    <property type="evidence" value="ECO:0007669"/>
    <property type="project" value="InterPro"/>
</dbReference>
<dbReference type="GO" id="GO:0003723">
    <property type="term" value="F:RNA binding"/>
    <property type="evidence" value="ECO:0007669"/>
    <property type="project" value="InterPro"/>
</dbReference>
<evidence type="ECO:0000259" key="8">
    <source>
        <dbReference type="PROSITE" id="PS51657"/>
    </source>
</evidence>
<feature type="region of interest" description="Disordered" evidence="6">
    <location>
        <begin position="2789"/>
        <end position="2819"/>
    </location>
</feature>
<dbReference type="GO" id="GO:0075523">
    <property type="term" value="P:viral translational frameshifting"/>
    <property type="evidence" value="ECO:0007669"/>
    <property type="project" value="UniProtKB-KW"/>
</dbReference>
<keyword evidence="5" id="KW-0067">ATP-binding</keyword>
<keyword evidence="7" id="KW-0812">Transmembrane</keyword>
<dbReference type="EMBL" id="DQ357218">
    <property type="protein sequence ID" value="ABC87274.1"/>
    <property type="molecule type" value="Genomic_RNA"/>
</dbReference>
<organism evidence="10 11">
    <name type="scientific">Raspberry leaf mottle virus</name>
    <dbReference type="NCBI Taxonomy" id="326941"/>
    <lineage>
        <taxon>Viruses</taxon>
        <taxon>Riboviria</taxon>
        <taxon>Orthornavirae</taxon>
        <taxon>Kitrinoviricota</taxon>
        <taxon>Alsuviricetes</taxon>
        <taxon>Martellivirales</taxon>
        <taxon>Closteroviridae</taxon>
        <taxon>Closterovirus</taxon>
        <taxon>Closterovirus macularubi</taxon>
    </lineage>
</organism>
<evidence type="ECO:0000256" key="5">
    <source>
        <dbReference type="ARBA" id="ARBA00022840"/>
    </source>
</evidence>
<dbReference type="InterPro" id="IPR002588">
    <property type="entry name" value="Alphavirus-like_MT_dom"/>
</dbReference>
<proteinExistence type="predicted"/>
<evidence type="ECO:0000256" key="4">
    <source>
        <dbReference type="ARBA" id="ARBA00022801"/>
    </source>
</evidence>
<keyword evidence="4" id="KW-0378">Hydrolase</keyword>
<evidence type="ECO:0000313" key="11">
    <source>
        <dbReference type="Proteomes" id="UP000202496"/>
    </source>
</evidence>
<dbReference type="RefSeq" id="YP_874184.1">
    <property type="nucleotide sequence ID" value="NC_008585.1"/>
</dbReference>
<keyword evidence="11" id="KW-1185">Reference proteome</keyword>
<dbReference type="GO" id="GO:0006396">
    <property type="term" value="P:RNA processing"/>
    <property type="evidence" value="ECO:0007669"/>
    <property type="project" value="InterPro"/>
</dbReference>
<feature type="domain" description="(+)RNA virus helicase C-terminal" evidence="8">
    <location>
        <begin position="2400"/>
        <end position="2737"/>
    </location>
</feature>
<evidence type="ECO:0000256" key="1">
    <source>
        <dbReference type="ARBA" id="ARBA00022679"/>
    </source>
</evidence>
<dbReference type="InterPro" id="IPR027417">
    <property type="entry name" value="P-loop_NTPase"/>
</dbReference>